<dbReference type="KEGG" id="ccos:Pan44_45950"/>
<keyword evidence="5" id="KW-1185">Reference proteome</keyword>
<dbReference type="RefSeq" id="WP_145034006.1">
    <property type="nucleotide sequence ID" value="NZ_CP036271.1"/>
</dbReference>
<dbReference type="SUPFAM" id="SSF53335">
    <property type="entry name" value="S-adenosyl-L-methionine-dependent methyltransferases"/>
    <property type="match status" value="1"/>
</dbReference>
<dbReference type="InterPro" id="IPR029063">
    <property type="entry name" value="SAM-dependent_MTases_sf"/>
</dbReference>
<reference evidence="4 5" key="1">
    <citation type="submission" date="2019-02" db="EMBL/GenBank/DDBJ databases">
        <title>Deep-cultivation of Planctomycetes and their phenomic and genomic characterization uncovers novel biology.</title>
        <authorList>
            <person name="Wiegand S."/>
            <person name="Jogler M."/>
            <person name="Boedeker C."/>
            <person name="Pinto D."/>
            <person name="Vollmers J."/>
            <person name="Rivas-Marin E."/>
            <person name="Kohn T."/>
            <person name="Peeters S.H."/>
            <person name="Heuer A."/>
            <person name="Rast P."/>
            <person name="Oberbeckmann S."/>
            <person name="Bunk B."/>
            <person name="Jeske O."/>
            <person name="Meyerdierks A."/>
            <person name="Storesund J.E."/>
            <person name="Kallscheuer N."/>
            <person name="Luecker S."/>
            <person name="Lage O.M."/>
            <person name="Pohl T."/>
            <person name="Merkel B.J."/>
            <person name="Hornburger P."/>
            <person name="Mueller R.-W."/>
            <person name="Bruemmer F."/>
            <person name="Labrenz M."/>
            <person name="Spormann A.M."/>
            <person name="Op den Camp H."/>
            <person name="Overmann J."/>
            <person name="Amann R."/>
            <person name="Jetten M.S.M."/>
            <person name="Mascher T."/>
            <person name="Medema M.H."/>
            <person name="Devos D.P."/>
            <person name="Kaster A.-K."/>
            <person name="Ovreas L."/>
            <person name="Rohde M."/>
            <person name="Galperin M.Y."/>
            <person name="Jogler C."/>
        </authorList>
    </citation>
    <scope>NUCLEOTIDE SEQUENCE [LARGE SCALE GENOMIC DNA]</scope>
    <source>
        <strain evidence="4 5">Pan44</strain>
    </source>
</reference>
<protein>
    <submittedName>
        <fullName evidence="4">AdoMet dependent proline di-methyltransferase</fullName>
    </submittedName>
</protein>
<proteinExistence type="predicted"/>
<accession>A0A517SK86</accession>
<organism evidence="4 5">
    <name type="scientific">Caulifigura coniformis</name>
    <dbReference type="NCBI Taxonomy" id="2527983"/>
    <lineage>
        <taxon>Bacteria</taxon>
        <taxon>Pseudomonadati</taxon>
        <taxon>Planctomycetota</taxon>
        <taxon>Planctomycetia</taxon>
        <taxon>Planctomycetales</taxon>
        <taxon>Planctomycetaceae</taxon>
        <taxon>Caulifigura</taxon>
    </lineage>
</organism>
<keyword evidence="2 4" id="KW-0808">Transferase</keyword>
<evidence type="ECO:0000256" key="2">
    <source>
        <dbReference type="ARBA" id="ARBA00022679"/>
    </source>
</evidence>
<dbReference type="CDD" id="cd02440">
    <property type="entry name" value="AdoMet_MTases"/>
    <property type="match status" value="1"/>
</dbReference>
<evidence type="ECO:0000256" key="1">
    <source>
        <dbReference type="ARBA" id="ARBA00022603"/>
    </source>
</evidence>
<name>A0A517SK86_9PLAN</name>
<gene>
    <name evidence="4" type="ORF">Pan44_45950</name>
</gene>
<dbReference type="InParanoid" id="A0A517SK86"/>
<dbReference type="EMBL" id="CP036271">
    <property type="protein sequence ID" value="QDT56539.1"/>
    <property type="molecule type" value="Genomic_DNA"/>
</dbReference>
<evidence type="ECO:0000256" key="3">
    <source>
        <dbReference type="ARBA" id="ARBA00022691"/>
    </source>
</evidence>
<dbReference type="AlphaFoldDB" id="A0A517SK86"/>
<evidence type="ECO:0000313" key="4">
    <source>
        <dbReference type="EMBL" id="QDT56539.1"/>
    </source>
</evidence>
<dbReference type="GO" id="GO:0032259">
    <property type="term" value="P:methylation"/>
    <property type="evidence" value="ECO:0007669"/>
    <property type="project" value="UniProtKB-KW"/>
</dbReference>
<keyword evidence="3" id="KW-0949">S-adenosyl-L-methionine</keyword>
<sequence length="215" mass="24595">MTSLRDQILFFRQFRQRFETTGAVLPSSRFLARAMTRPLARCSGPRRILEVGPGTGAVTGHIVREVKPEDRFDLVEINQDFARLLQDRFQSDPNYLPAAPVSNVHVCPLQDFAADGLYDVIISGLPFNNFPAELVESLVDRCLSLLKPGGTFSLFEYMFIRPIRVSVTRGPEKERLAAIERIMQTRFQAQRVRRDWIFINVPPAWVQHLQRPVEG</sequence>
<dbReference type="Pfam" id="PF05891">
    <property type="entry name" value="Methyltransf_PK"/>
    <property type="match status" value="1"/>
</dbReference>
<dbReference type="Proteomes" id="UP000315700">
    <property type="component" value="Chromosome"/>
</dbReference>
<dbReference type="InterPro" id="IPR008576">
    <property type="entry name" value="MeTrfase_NTM1"/>
</dbReference>
<dbReference type="Gene3D" id="3.40.50.150">
    <property type="entry name" value="Vaccinia Virus protein VP39"/>
    <property type="match status" value="1"/>
</dbReference>
<dbReference type="GO" id="GO:0008276">
    <property type="term" value="F:protein methyltransferase activity"/>
    <property type="evidence" value="ECO:0007669"/>
    <property type="project" value="UniProtKB-ARBA"/>
</dbReference>
<dbReference type="OrthoDB" id="9805585at2"/>
<evidence type="ECO:0000313" key="5">
    <source>
        <dbReference type="Proteomes" id="UP000315700"/>
    </source>
</evidence>
<keyword evidence="1 4" id="KW-0489">Methyltransferase</keyword>